<feature type="domain" description="Adaptor protein ClpS core" evidence="3">
    <location>
        <begin position="213"/>
        <end position="268"/>
    </location>
</feature>
<dbReference type="GO" id="GO:0000151">
    <property type="term" value="C:ubiquitin ligase complex"/>
    <property type="evidence" value="ECO:0007669"/>
    <property type="project" value="TreeGrafter"/>
</dbReference>
<evidence type="ECO:0000259" key="3">
    <source>
        <dbReference type="Pfam" id="PF02617"/>
    </source>
</evidence>
<dbReference type="PANTHER" id="PTHR21497:SF24">
    <property type="entry name" value="E3 UBIQUITIN-PROTEIN LIGASE UBR1"/>
    <property type="match status" value="1"/>
</dbReference>
<keyword evidence="1" id="KW-0808">Transferase</keyword>
<dbReference type="GO" id="GO:0061630">
    <property type="term" value="F:ubiquitin protein ligase activity"/>
    <property type="evidence" value="ECO:0007669"/>
    <property type="project" value="UniProtKB-UniRule"/>
</dbReference>
<dbReference type="OrthoDB" id="26387at2759"/>
<dbReference type="CDD" id="cd16482">
    <property type="entry name" value="RING-H2_UBR1-like"/>
    <property type="match status" value="1"/>
</dbReference>
<dbReference type="InterPro" id="IPR055194">
    <property type="entry name" value="UBR1-like_WH"/>
</dbReference>
<dbReference type="InterPro" id="IPR039164">
    <property type="entry name" value="UBR1-like"/>
</dbReference>
<keyword evidence="7" id="KW-1185">Reference proteome</keyword>
<evidence type="ECO:0000256" key="2">
    <source>
        <dbReference type="SAM" id="MobiDB-lite"/>
    </source>
</evidence>
<dbReference type="GO" id="GO:0016567">
    <property type="term" value="P:protein ubiquitination"/>
    <property type="evidence" value="ECO:0007669"/>
    <property type="project" value="UniProtKB-UniRule"/>
</dbReference>
<dbReference type="InterPro" id="IPR003769">
    <property type="entry name" value="ClpS_core"/>
</dbReference>
<dbReference type="Gene3D" id="1.10.10.2670">
    <property type="entry name" value="E3 ubiquitin-protein ligase"/>
    <property type="match status" value="1"/>
</dbReference>
<dbReference type="PANTHER" id="PTHR21497">
    <property type="entry name" value="UBIQUITIN LIGASE E3 ALPHA-RELATED"/>
    <property type="match status" value="1"/>
</dbReference>
<keyword evidence="1" id="KW-0833">Ubl conjugation pathway</keyword>
<dbReference type="SUPFAM" id="SSF46785">
    <property type="entry name" value="Winged helix' DNA-binding domain"/>
    <property type="match status" value="1"/>
</dbReference>
<feature type="region of interest" description="Disordered" evidence="2">
    <location>
        <begin position="336"/>
        <end position="358"/>
    </location>
</feature>
<organism evidence="6 7">
    <name type="scientific">Glutinoglossum americanum</name>
    <dbReference type="NCBI Taxonomy" id="1670608"/>
    <lineage>
        <taxon>Eukaryota</taxon>
        <taxon>Fungi</taxon>
        <taxon>Dikarya</taxon>
        <taxon>Ascomycota</taxon>
        <taxon>Pezizomycotina</taxon>
        <taxon>Geoglossomycetes</taxon>
        <taxon>Geoglossales</taxon>
        <taxon>Geoglossaceae</taxon>
        <taxon>Glutinoglossum</taxon>
    </lineage>
</organism>
<evidence type="ECO:0000259" key="4">
    <source>
        <dbReference type="Pfam" id="PF18995"/>
    </source>
</evidence>
<dbReference type="GO" id="GO:0005737">
    <property type="term" value="C:cytoplasm"/>
    <property type="evidence" value="ECO:0007669"/>
    <property type="project" value="TreeGrafter"/>
</dbReference>
<comment type="pathway">
    <text evidence="1">Protein modification; protein ubiquitination.</text>
</comment>
<comment type="catalytic activity">
    <reaction evidence="1">
        <text>S-ubiquitinyl-[E2 ubiquitin-conjugating enzyme]-L-cysteine + [acceptor protein]-L-lysine = [E2 ubiquitin-conjugating enzyme]-L-cysteine + N(6)-ubiquitinyl-[acceptor protein]-L-lysine.</text>
        <dbReference type="EC" id="2.3.2.27"/>
    </reaction>
</comment>
<dbReference type="EC" id="2.3.2.27" evidence="1"/>
<keyword evidence="1" id="KW-0862">Zinc</keyword>
<evidence type="ECO:0000313" key="6">
    <source>
        <dbReference type="EMBL" id="KAH0542920.1"/>
    </source>
</evidence>
<dbReference type="EMBL" id="JAGHQL010000043">
    <property type="protein sequence ID" value="KAH0542920.1"/>
    <property type="molecule type" value="Genomic_DNA"/>
</dbReference>
<protein>
    <recommendedName>
        <fullName evidence="1">E3 ubiquitin-protein ligase</fullName>
        <ecNumber evidence="1">2.3.2.27</ecNumber>
    </recommendedName>
</protein>
<proteinExistence type="inferred from homology"/>
<dbReference type="GO" id="GO:0008270">
    <property type="term" value="F:zinc ion binding"/>
    <property type="evidence" value="ECO:0007669"/>
    <property type="project" value="UniProtKB-UniRule"/>
</dbReference>
<evidence type="ECO:0000256" key="1">
    <source>
        <dbReference type="RuleBase" id="RU366018"/>
    </source>
</evidence>
<name>A0A9P8KYW6_9PEZI</name>
<feature type="compositionally biased region" description="Basic and acidic residues" evidence="2">
    <location>
        <begin position="347"/>
        <end position="358"/>
    </location>
</feature>
<dbReference type="Pfam" id="PF02617">
    <property type="entry name" value="ClpS"/>
    <property type="match status" value="1"/>
</dbReference>
<keyword evidence="1" id="KW-0479">Metal-binding</keyword>
<sequence>MASQASQTPYMLSSQELQLCQLLRDLPRKHKNHYTPAAERALLEGLFWSLARGESHHMRLLFPRGSPTKDTGRWCLREAQGAVEGAEYSAAARGKPCGHIFKSGEATYRCNGCCDCGDLEAWKIPVKCAIHTELPGQSKDVSGKAREPPPLPDDFLEGVRMTIGRAIDYLCDVISCSPEQLRLAKSEKSIREDERTSRLLSTYYLGGDDSEANPEFALVLWNDEKHTVTEVQEQVGRACKKSRAFGKEKANETHDMGRSIVQYSTDVEELLRVSKIIEQIKVTVTIRSARDTFREQMCGTIIEWLGDIAGCSIGNDHNILRQTICEEVLKPWRRGSGASNAEIGRNGIDDHEKEDSTAQRRLEEVQTAIFAQMLEAERNGANGGNGDTNNLDLNDNDDDDMDLDILMPPTDDDGDVEMRTADDETEVLEATFAGYPPPPPPPPLSRRRGQGATSGSSAAGSGGLLVQSAYEKAFGSLKIPRTPGNKFQPGLPPLPPKHWVEKPVGYSTQGTVPEYENLWHRVRLDWLILFDLRMWKKARIDLRDLYISTVVAIPQFKRVLGLRFAGLYTTLAQLYLIADREPDHSIINLSLQMLTTPSITEEVVERGNFLTNLIAILYTFLTTRQVGHPYEVNLNATLAFDAGSLTNRRMYHFFMDMRYLFGSEQVQAKLRREERYMLQFLDLVKLGQGICPNLRATGDHVEYETDAWISASLITRELNRLVRQFAESFKWKGSEETSAVFRAIRCAATAAIRSSIGVERKRFSQSEVREEVKFKELGGFEFDVDRSGEMNSYKVVKFVVDKKPISFHHALHYTLSWLIDSGKSMSQLRLVDLLRFAAHEVRTDPSTMVDILSAGNLHDDDILLAMYDFPLRVCAWLAQMKAAMWVRNGLSLRHQWQTYRGISQRDVTHNRDIFLMQAAVVSCEPSRILASMIDRYGMDDWVKGYYEVRPGYDEGQVIDVAEEFIHFMIILLSDRISLLPLEEEPRPQILAMKRDIGHVLCFKPLSFSELCSRIADKFQEQEEFLEILEAMTTYRPPEGLSDSGTFELKPEFLEEIDPYIAHYSKNQREESENAYRTRMSKLTGKPAPEIVFEPKLRPIRKGVFTNLAAFTRTRLFAQVIFYSLKYPLEAKGLHTIPDSRLETFLQVVLHLVLLTIAEDKTEEADDRRGLASFVKFAIKLASREGKEDARTIVSVLQRLSALEEYKACRPKIDLILKRLRAKRPVTFASAIGPLTEKMECDPPTNSGEDELDRKKRLALERQAKVMAQFQQQQQNFLNNQDMNDWPDDDDAADTLSLSGTRAEEQRKIWKYPTGTCILCQEETNDSKLYGTFALITDSNVLRQTNLKDRDYVIEVASTPASLDRSAEEIRPFGVAGKNKELVRKLDFNGNIVLCERQGLGKGFPREQVKRGPVSTGCGHMMHYSCFEAYYQTTQRRQAHQIARNHPERTARGEFVCPLCKALGNAFLPVIWRGKEESYPGVVQTQSPFEKWLVFQIGPTVNSLEKASEAAPYQHTFISYGSKAVIPPIANKFEHLVKSNPHGSLQPTSPSGAPQGHPYLSVEALLQHQQSSAQATPSEPLIMELVNTYKRLRETVKSNRFPSRYDYPPTPPGSFEELTYCDTLAKTLGFSISAVEVAQRGVGSDPGSTLLDKISQQVLTHLRILSETISSYMAIGGLRGGGTNKTVAEFGDMHKRQLHQLFRGHPQIFPNPLFAAEFKQLEPLLTQDLFVFFTECSICLVPTLEIDAHHILRLCYLAEIVKTVLSFFNEPELTQRLRLPDEGYAQFLTGQQQQDGFSQDQIELFHDFVGWVVNHVEIGKVYMDFRSKDAKYKMTTGLLGFLRTLVSRYALPFLRKSVILFHTRYGVDFPNTGLTDLDDNEVDRLTRALNLPSIDEIFKSIIGRDEGSTVIQSIANGWIQHWAWSYEGKRRTPLVTGALSLSHPAIPELVGLPKNFDKLVEEAMKRRCPNTGKELADPSVCLFCGEIFCSQALCCSRNELGGCNQHLAKCGKDVGIFINIRKCMILYLHNRNGSWVVAPYLDKHGEVDPCLRHVFSTTVE</sequence>
<evidence type="ECO:0000259" key="5">
    <source>
        <dbReference type="Pfam" id="PF22960"/>
    </source>
</evidence>
<gene>
    <name evidence="6" type="ORF">FGG08_002689</name>
</gene>
<comment type="caution">
    <text evidence="6">The sequence shown here is derived from an EMBL/GenBank/DDBJ whole genome shotgun (WGS) entry which is preliminary data.</text>
</comment>
<feature type="compositionally biased region" description="Pro residues" evidence="2">
    <location>
        <begin position="435"/>
        <end position="444"/>
    </location>
</feature>
<dbReference type="InterPro" id="IPR044046">
    <property type="entry name" value="E3_ligase_UBR-like_C"/>
</dbReference>
<feature type="domain" description="E3 ubiquitin-protein ligase UBR1-like winged-helix" evidence="5">
    <location>
        <begin position="992"/>
        <end position="1087"/>
    </location>
</feature>
<dbReference type="Pfam" id="PF22960">
    <property type="entry name" value="WHD_UBR1"/>
    <property type="match status" value="1"/>
</dbReference>
<feature type="compositionally biased region" description="Low complexity" evidence="2">
    <location>
        <begin position="450"/>
        <end position="459"/>
    </location>
</feature>
<reference evidence="6" key="1">
    <citation type="submission" date="2021-03" db="EMBL/GenBank/DDBJ databases">
        <title>Comparative genomics and phylogenomic investigation of the class Geoglossomycetes provide insights into ecological specialization and systematics.</title>
        <authorList>
            <person name="Melie T."/>
            <person name="Pirro S."/>
            <person name="Miller A.N."/>
            <person name="Quandt A."/>
        </authorList>
    </citation>
    <scope>NUCLEOTIDE SEQUENCE</scope>
    <source>
        <strain evidence="6">GBOQ0MN5Z8</strain>
    </source>
</reference>
<evidence type="ECO:0000313" key="7">
    <source>
        <dbReference type="Proteomes" id="UP000698800"/>
    </source>
</evidence>
<feature type="region of interest" description="Disordered" evidence="2">
    <location>
        <begin position="431"/>
        <end position="461"/>
    </location>
</feature>
<keyword evidence="1" id="KW-0863">Zinc-finger</keyword>
<comment type="similarity">
    <text evidence="1">Belongs to the E3 ubiquitin-protein ligase UBR1-like family.</text>
</comment>
<feature type="domain" description="E3 ubiquitin-protein ligase UBR-like C-terminal" evidence="4">
    <location>
        <begin position="1591"/>
        <end position="2052"/>
    </location>
</feature>
<dbReference type="Proteomes" id="UP000698800">
    <property type="component" value="Unassembled WGS sequence"/>
</dbReference>
<dbReference type="GO" id="GO:0071596">
    <property type="term" value="P:ubiquitin-dependent protein catabolic process via the N-end rule pathway"/>
    <property type="evidence" value="ECO:0007669"/>
    <property type="project" value="UniProtKB-UniRule"/>
</dbReference>
<accession>A0A9P8KYW6</accession>
<dbReference type="InterPro" id="IPR036390">
    <property type="entry name" value="WH_DNA-bd_sf"/>
</dbReference>
<comment type="function">
    <text evidence="1">Ubiquitin ligase protein which is a component of the N-end rule pathway. Recognizes and binds to proteins bearing specific N-terminal residues that are destabilizing according to the N-end rule, leading to their ubiquitination and subsequent degradation.</text>
</comment>
<dbReference type="Pfam" id="PF18995">
    <property type="entry name" value="PRT6_C"/>
    <property type="match status" value="1"/>
</dbReference>
<dbReference type="InterPro" id="IPR042065">
    <property type="entry name" value="E3_ELL-like"/>
</dbReference>